<evidence type="ECO:0000313" key="2">
    <source>
        <dbReference type="EMBL" id="KAE8985411.1"/>
    </source>
</evidence>
<keyword evidence="6" id="KW-1185">Reference proteome</keyword>
<dbReference type="EMBL" id="QXFU01001644">
    <property type="protein sequence ID" value="KAE8998161.1"/>
    <property type="molecule type" value="Genomic_DNA"/>
</dbReference>
<feature type="chain" id="PRO_5036164624" evidence="1">
    <location>
        <begin position="27"/>
        <end position="52"/>
    </location>
</feature>
<feature type="signal peptide" evidence="1">
    <location>
        <begin position="1"/>
        <end position="26"/>
    </location>
</feature>
<evidence type="ECO:0000313" key="4">
    <source>
        <dbReference type="EMBL" id="KAE9314301.1"/>
    </source>
</evidence>
<dbReference type="EMBL" id="QXFT01001611">
    <property type="protein sequence ID" value="KAE9314301.1"/>
    <property type="molecule type" value="Genomic_DNA"/>
</dbReference>
<organism evidence="3 7">
    <name type="scientific">Phytophthora rubi</name>
    <dbReference type="NCBI Taxonomy" id="129364"/>
    <lineage>
        <taxon>Eukaryota</taxon>
        <taxon>Sar</taxon>
        <taxon>Stramenopiles</taxon>
        <taxon>Oomycota</taxon>
        <taxon>Peronosporomycetes</taxon>
        <taxon>Peronosporales</taxon>
        <taxon>Peronosporaceae</taxon>
        <taxon>Phytophthora</taxon>
    </lineage>
</organism>
<evidence type="ECO:0000313" key="5">
    <source>
        <dbReference type="Proteomes" id="UP000429607"/>
    </source>
</evidence>
<accession>A0A6A3JTI9</accession>
<dbReference type="AlphaFoldDB" id="A0A6A3JTI9"/>
<gene>
    <name evidence="2" type="ORF">PR001_g22895</name>
    <name evidence="3" type="ORF">PR002_g18812</name>
    <name evidence="4" type="ORF">PR003_g19281</name>
</gene>
<evidence type="ECO:0000313" key="7">
    <source>
        <dbReference type="Proteomes" id="UP000435112"/>
    </source>
</evidence>
<dbReference type="Proteomes" id="UP000435112">
    <property type="component" value="Unassembled WGS sequence"/>
</dbReference>
<evidence type="ECO:0000313" key="6">
    <source>
        <dbReference type="Proteomes" id="UP000434957"/>
    </source>
</evidence>
<evidence type="ECO:0000313" key="3">
    <source>
        <dbReference type="EMBL" id="KAE8998161.1"/>
    </source>
</evidence>
<sequence>MAISAHGGIQLCLSSFLSIISPGVKTLTTMCFYFGTTSVATGPLKSWTTLLH</sequence>
<evidence type="ECO:0000256" key="1">
    <source>
        <dbReference type="SAM" id="SignalP"/>
    </source>
</evidence>
<dbReference type="EMBL" id="QXFV01002616">
    <property type="protein sequence ID" value="KAE8985411.1"/>
    <property type="molecule type" value="Genomic_DNA"/>
</dbReference>
<reference evidence="5 7" key="1">
    <citation type="submission" date="2018-09" db="EMBL/GenBank/DDBJ databases">
        <title>Genomic investigation of the strawberry pathogen Phytophthora fragariae indicates pathogenicity is determined by transcriptional variation in three key races.</title>
        <authorList>
            <person name="Adams T.M."/>
            <person name="Armitage A.D."/>
            <person name="Sobczyk M.K."/>
            <person name="Bates H.J."/>
            <person name="Dunwell J.M."/>
            <person name="Nellist C.F."/>
            <person name="Harrison R.J."/>
        </authorList>
    </citation>
    <scope>NUCLEOTIDE SEQUENCE [LARGE SCALE GENOMIC DNA]</scope>
    <source>
        <strain evidence="2 5">SCRP249</strain>
        <strain evidence="3 7">SCRP324</strain>
        <strain evidence="4 6">SCRP333</strain>
    </source>
</reference>
<dbReference type="Proteomes" id="UP000434957">
    <property type="component" value="Unassembled WGS sequence"/>
</dbReference>
<dbReference type="Proteomes" id="UP000429607">
    <property type="component" value="Unassembled WGS sequence"/>
</dbReference>
<name>A0A6A3JTI9_9STRA</name>
<keyword evidence="1" id="KW-0732">Signal</keyword>
<dbReference type="OrthoDB" id="10270892at2759"/>
<proteinExistence type="predicted"/>
<protein>
    <submittedName>
        <fullName evidence="3">Uncharacterized protein</fullName>
    </submittedName>
</protein>
<comment type="caution">
    <text evidence="3">The sequence shown here is derived from an EMBL/GenBank/DDBJ whole genome shotgun (WGS) entry which is preliminary data.</text>
</comment>